<dbReference type="PROSITE" id="PS00552">
    <property type="entry name" value="HTH_MERR_1"/>
    <property type="match status" value="1"/>
</dbReference>
<keyword evidence="4" id="KW-0804">Transcription</keyword>
<dbReference type="PRINTS" id="PR00040">
    <property type="entry name" value="HTHMERR"/>
</dbReference>
<evidence type="ECO:0000256" key="1">
    <source>
        <dbReference type="ARBA" id="ARBA00023015"/>
    </source>
</evidence>
<dbReference type="PROSITE" id="PS50937">
    <property type="entry name" value="HTH_MERR_2"/>
    <property type="match status" value="1"/>
</dbReference>
<keyword evidence="8" id="KW-1185">Reference proteome</keyword>
<feature type="domain" description="HTH merR-type" evidence="6">
    <location>
        <begin position="2"/>
        <end position="71"/>
    </location>
</feature>
<evidence type="ECO:0000256" key="2">
    <source>
        <dbReference type="ARBA" id="ARBA00023125"/>
    </source>
</evidence>
<evidence type="ECO:0000259" key="6">
    <source>
        <dbReference type="PROSITE" id="PS50937"/>
    </source>
</evidence>
<evidence type="ECO:0000313" key="7">
    <source>
        <dbReference type="EMBL" id="MBC5781347.1"/>
    </source>
</evidence>
<gene>
    <name evidence="7" type="ORF">H8N03_00225</name>
</gene>
<organism evidence="7 8">
    <name type="scientific">Ramlibacter cellulosilyticus</name>
    <dbReference type="NCBI Taxonomy" id="2764187"/>
    <lineage>
        <taxon>Bacteria</taxon>
        <taxon>Pseudomonadati</taxon>
        <taxon>Pseudomonadota</taxon>
        <taxon>Betaproteobacteria</taxon>
        <taxon>Burkholderiales</taxon>
        <taxon>Comamonadaceae</taxon>
        <taxon>Ramlibacter</taxon>
    </lineage>
</organism>
<dbReference type="InterPro" id="IPR012925">
    <property type="entry name" value="TipAS_dom"/>
</dbReference>
<dbReference type="SUPFAM" id="SSF89082">
    <property type="entry name" value="Antibiotic binding domain of TipA-like multidrug resistance regulators"/>
    <property type="match status" value="1"/>
</dbReference>
<proteinExistence type="predicted"/>
<name>A0A923SCX7_9BURK</name>
<dbReference type="InterPro" id="IPR000551">
    <property type="entry name" value="MerR-type_HTH_dom"/>
</dbReference>
<dbReference type="InterPro" id="IPR009061">
    <property type="entry name" value="DNA-bd_dom_put_sf"/>
</dbReference>
<dbReference type="SMART" id="SM00422">
    <property type="entry name" value="HTH_MERR"/>
    <property type="match status" value="1"/>
</dbReference>
<keyword evidence="3" id="KW-0010">Activator</keyword>
<evidence type="ECO:0000313" key="8">
    <source>
        <dbReference type="Proteomes" id="UP000608513"/>
    </source>
</evidence>
<evidence type="ECO:0000256" key="4">
    <source>
        <dbReference type="ARBA" id="ARBA00023163"/>
    </source>
</evidence>
<dbReference type="InterPro" id="IPR047057">
    <property type="entry name" value="MerR_fam"/>
</dbReference>
<dbReference type="PANTHER" id="PTHR30204:SF90">
    <property type="entry name" value="HTH-TYPE TRANSCRIPTIONAL ACTIVATOR MTA"/>
    <property type="match status" value="1"/>
</dbReference>
<evidence type="ECO:0000256" key="3">
    <source>
        <dbReference type="ARBA" id="ARBA00023159"/>
    </source>
</evidence>
<dbReference type="GO" id="GO:0003700">
    <property type="term" value="F:DNA-binding transcription factor activity"/>
    <property type="evidence" value="ECO:0007669"/>
    <property type="project" value="InterPro"/>
</dbReference>
<reference evidence="7" key="1">
    <citation type="submission" date="2020-08" db="EMBL/GenBank/DDBJ databases">
        <title>Ramlibacter sp. USB13 16S ribosomal RNA gene genome sequencing and assembly.</title>
        <authorList>
            <person name="Kang M."/>
        </authorList>
    </citation>
    <scope>NUCLEOTIDE SEQUENCE</scope>
    <source>
        <strain evidence="7">USB13</strain>
    </source>
</reference>
<keyword evidence="1" id="KW-0805">Transcription regulation</keyword>
<dbReference type="Pfam" id="PF07739">
    <property type="entry name" value="TipAS"/>
    <property type="match status" value="1"/>
</dbReference>
<protein>
    <submittedName>
        <fullName evidence="7">MerR family transcriptional regulator</fullName>
    </submittedName>
</protein>
<dbReference type="Gene3D" id="1.10.1660.10">
    <property type="match status" value="1"/>
</dbReference>
<keyword evidence="5" id="KW-0175">Coiled coil</keyword>
<dbReference type="EMBL" id="JACORT010000001">
    <property type="protein sequence ID" value="MBC5781347.1"/>
    <property type="molecule type" value="Genomic_DNA"/>
</dbReference>
<dbReference type="AlphaFoldDB" id="A0A923SCX7"/>
<dbReference type="Gene3D" id="1.10.490.50">
    <property type="entry name" value="Antibiotic binding domain of TipA-like multidrug resistance regulators"/>
    <property type="match status" value="1"/>
</dbReference>
<dbReference type="SUPFAM" id="SSF46955">
    <property type="entry name" value="Putative DNA-binding domain"/>
    <property type="match status" value="1"/>
</dbReference>
<sequence>MLLQVGALARSTGLTVRTLHHYDEIGLLKPSARSESGYRMYDEADVARLHAIQALRHLGLPLAEIGPLLDGRGGSPERILEQQMLQLDAQIRQASELKERLALLRDHLAKGMAPAMEDWVRSLSLMTTYGRYFDAREIRDILQSYATIQEEWLALQAEVQDCMDAGAAHDSERAQALTRRWTALMVRWMDGDFERMDRWGAMYRAEPSAHGIRGAPPSGMIAYMEQAIAFRVGLLQAHFGEVDFKPARMVPDEEFAAIEKAGRKLLAQRTRPTSQPARALRERWVELLERMAGGDARKVGKLLTLHQADPLLLAGAPLGREVRDFLLQVPPPP</sequence>
<feature type="coiled-coil region" evidence="5">
    <location>
        <begin position="77"/>
        <end position="107"/>
    </location>
</feature>
<comment type="caution">
    <text evidence="7">The sequence shown here is derived from an EMBL/GenBank/DDBJ whole genome shotgun (WGS) entry which is preliminary data.</text>
</comment>
<dbReference type="Pfam" id="PF13411">
    <property type="entry name" value="MerR_1"/>
    <property type="match status" value="1"/>
</dbReference>
<evidence type="ECO:0000256" key="5">
    <source>
        <dbReference type="SAM" id="Coils"/>
    </source>
</evidence>
<dbReference type="PANTHER" id="PTHR30204">
    <property type="entry name" value="REDOX-CYCLING DRUG-SENSING TRANSCRIPTIONAL ACTIVATOR SOXR"/>
    <property type="match status" value="1"/>
</dbReference>
<keyword evidence="2" id="KW-0238">DNA-binding</keyword>
<dbReference type="InterPro" id="IPR036244">
    <property type="entry name" value="TipA-like_antibiotic-bd"/>
</dbReference>
<accession>A0A923SCX7</accession>
<dbReference type="GO" id="GO:0003677">
    <property type="term" value="F:DNA binding"/>
    <property type="evidence" value="ECO:0007669"/>
    <property type="project" value="UniProtKB-KW"/>
</dbReference>
<dbReference type="Proteomes" id="UP000608513">
    <property type="component" value="Unassembled WGS sequence"/>
</dbReference>
<dbReference type="RefSeq" id="WP_187074113.1">
    <property type="nucleotide sequence ID" value="NZ_JACORT010000001.1"/>
</dbReference>